<name>A0A2T5C297_9BACT</name>
<dbReference type="SUPFAM" id="SSF54106">
    <property type="entry name" value="LysM domain"/>
    <property type="match status" value="2"/>
</dbReference>
<evidence type="ECO:0000313" key="3">
    <source>
        <dbReference type="EMBL" id="PTN08805.1"/>
    </source>
</evidence>
<dbReference type="EMBL" id="QAAD01000007">
    <property type="protein sequence ID" value="PTN08805.1"/>
    <property type="molecule type" value="Genomic_DNA"/>
</dbReference>
<feature type="domain" description="LysM" evidence="2">
    <location>
        <begin position="477"/>
        <end position="521"/>
    </location>
</feature>
<dbReference type="PANTHER" id="PTHR33734:SF22">
    <property type="entry name" value="MEMBRANE-BOUND LYTIC MUREIN TRANSGLYCOSYLASE D"/>
    <property type="match status" value="1"/>
</dbReference>
<dbReference type="InterPro" id="IPR000189">
    <property type="entry name" value="Transglyc_AS"/>
</dbReference>
<sequence length="525" mass="60776">MKKEFILFLLTVLIGYSGYAKSEERINLKQIKRIEVLALDTVNGYQSKFAYPDENLNDLFAEQLDSLYHSWYIQNSFNTDFFQQDSLDAQLSSLPDSIYIQRLQSIDSFVDLSFNKTVKNFIELYVQRRQSLTEMMLGLSSFYFPMIEEQLDKYDLPQELKYMPVIESALNPTARSRANAVGLWQFMYGTGKMYKLDIGTFVDERRDPEKSSEAAARYLNDLYKIYKNWHLVIAAYNCGPGNVNKAIRRAGGARNYWSIYYYLPRETRGYVPAFIAAAYVMNFYQQHNLTPRYPDFPIVTDTIHVNNYVHFKQISETLNVPIEELQSLNPQYRLDIIPAKANKPYALRLPIEKIPEFIDMEEQVYALRRNEFFPNNEVLVPKERGYYSGGSDVSGKDRLVYTVKSGDNLGYIANRFHVRINDLRYWNNIRRNLIRVGQKIVIYVPSGKGDAYAQSSSVKLTNRASASSQVSSDGKFVYYTVRRGDSLWSIARRFPGVSNQDIMRLNKMSGNTIKPGQKLKIQPKG</sequence>
<dbReference type="InterPro" id="IPR008258">
    <property type="entry name" value="Transglycosylase_SLT_dom_1"/>
</dbReference>
<feature type="domain" description="LysM" evidence="2">
    <location>
        <begin position="399"/>
        <end position="442"/>
    </location>
</feature>
<dbReference type="Proteomes" id="UP000243525">
    <property type="component" value="Unassembled WGS sequence"/>
</dbReference>
<dbReference type="GO" id="GO:0008932">
    <property type="term" value="F:lytic endotransglycosylase activity"/>
    <property type="evidence" value="ECO:0007669"/>
    <property type="project" value="TreeGrafter"/>
</dbReference>
<dbReference type="InterPro" id="IPR018392">
    <property type="entry name" value="LysM"/>
</dbReference>
<proteinExistence type="inferred from homology"/>
<dbReference type="GO" id="GO:0016020">
    <property type="term" value="C:membrane"/>
    <property type="evidence" value="ECO:0007669"/>
    <property type="project" value="InterPro"/>
</dbReference>
<comment type="caution">
    <text evidence="3">The sequence shown here is derived from an EMBL/GenBank/DDBJ whole genome shotgun (WGS) entry which is preliminary data.</text>
</comment>
<dbReference type="SUPFAM" id="SSF53955">
    <property type="entry name" value="Lysozyme-like"/>
    <property type="match status" value="1"/>
</dbReference>
<dbReference type="OrthoDB" id="9815002at2"/>
<dbReference type="GO" id="GO:0000270">
    <property type="term" value="P:peptidoglycan metabolic process"/>
    <property type="evidence" value="ECO:0007669"/>
    <property type="project" value="InterPro"/>
</dbReference>
<dbReference type="SMART" id="SM00257">
    <property type="entry name" value="LysM"/>
    <property type="match status" value="2"/>
</dbReference>
<dbReference type="PROSITE" id="PS51782">
    <property type="entry name" value="LYSM"/>
    <property type="match status" value="2"/>
</dbReference>
<organism evidence="3 4">
    <name type="scientific">Mangrovibacterium marinum</name>
    <dbReference type="NCBI Taxonomy" id="1639118"/>
    <lineage>
        <taxon>Bacteria</taxon>
        <taxon>Pseudomonadati</taxon>
        <taxon>Bacteroidota</taxon>
        <taxon>Bacteroidia</taxon>
        <taxon>Marinilabiliales</taxon>
        <taxon>Prolixibacteraceae</taxon>
        <taxon>Mangrovibacterium</taxon>
    </lineage>
</organism>
<comment type="similarity">
    <text evidence="1">Belongs to the transglycosylase Slt family.</text>
</comment>
<dbReference type="Gene3D" id="3.10.350.10">
    <property type="entry name" value="LysM domain"/>
    <property type="match status" value="2"/>
</dbReference>
<accession>A0A2T5C297</accession>
<protein>
    <submittedName>
        <fullName evidence="3">Membrane-bound lytic murein transglycosylase D</fullName>
    </submittedName>
</protein>
<dbReference type="CDD" id="cd16894">
    <property type="entry name" value="MltD-like"/>
    <property type="match status" value="1"/>
</dbReference>
<dbReference type="InterPro" id="IPR023346">
    <property type="entry name" value="Lysozyme-like_dom_sf"/>
</dbReference>
<evidence type="ECO:0000256" key="1">
    <source>
        <dbReference type="ARBA" id="ARBA00007734"/>
    </source>
</evidence>
<dbReference type="PROSITE" id="PS00922">
    <property type="entry name" value="TRANSGLYCOSYLASE"/>
    <property type="match status" value="1"/>
</dbReference>
<dbReference type="Pfam" id="PF01476">
    <property type="entry name" value="LysM"/>
    <property type="match status" value="2"/>
</dbReference>
<dbReference type="Gene3D" id="1.10.530.10">
    <property type="match status" value="1"/>
</dbReference>
<evidence type="ECO:0000313" key="4">
    <source>
        <dbReference type="Proteomes" id="UP000243525"/>
    </source>
</evidence>
<dbReference type="RefSeq" id="WP_107822193.1">
    <property type="nucleotide sequence ID" value="NZ_OY782574.1"/>
</dbReference>
<dbReference type="Pfam" id="PF01464">
    <property type="entry name" value="SLT"/>
    <property type="match status" value="1"/>
</dbReference>
<keyword evidence="4" id="KW-1185">Reference proteome</keyword>
<gene>
    <name evidence="3" type="ORF">C8N47_107165</name>
</gene>
<dbReference type="AlphaFoldDB" id="A0A2T5C297"/>
<dbReference type="CDD" id="cd00118">
    <property type="entry name" value="LysM"/>
    <property type="match status" value="2"/>
</dbReference>
<dbReference type="PANTHER" id="PTHR33734">
    <property type="entry name" value="LYSM DOMAIN-CONTAINING GPI-ANCHORED PROTEIN 2"/>
    <property type="match status" value="1"/>
</dbReference>
<reference evidence="3 4" key="1">
    <citation type="submission" date="2018-04" db="EMBL/GenBank/DDBJ databases">
        <title>Genomic Encyclopedia of Archaeal and Bacterial Type Strains, Phase II (KMG-II): from individual species to whole genera.</title>
        <authorList>
            <person name="Goeker M."/>
        </authorList>
    </citation>
    <scope>NUCLEOTIDE SEQUENCE [LARGE SCALE GENOMIC DNA]</scope>
    <source>
        <strain evidence="3 4">DSM 28823</strain>
    </source>
</reference>
<evidence type="ECO:0000259" key="2">
    <source>
        <dbReference type="PROSITE" id="PS51782"/>
    </source>
</evidence>
<dbReference type="InterPro" id="IPR036779">
    <property type="entry name" value="LysM_dom_sf"/>
</dbReference>